<proteinExistence type="predicted"/>
<dbReference type="EMBL" id="JAYGJQ010000001">
    <property type="protein sequence ID" value="MEA9356184.1"/>
    <property type="molecule type" value="Genomic_DNA"/>
</dbReference>
<accession>A0ABU5VT12</accession>
<keyword evidence="2" id="KW-1185">Reference proteome</keyword>
<comment type="caution">
    <text evidence="1">The sequence shown here is derived from an EMBL/GenBank/DDBJ whole genome shotgun (WGS) entry which is preliminary data.</text>
</comment>
<sequence length="382" mass="43537">MQKIIYSLLLSINITGLAHSQELGISVGGKQELILTGSSCDLLLKQQSALCSWKKKVVLNFTPKAADKSCQTVKKGKYKLVVLDCLPEFAKEYQNKPLVHSGPNCWGTAMSFHKLSTKPRFMWPQEMQYWMDSPVCRKLAVGEPRLPGDVINVYGAEKIPENDRVEKDPGTNFWRALYPKRYTSPPPPEVTGSEYTGFQRLLHSVTYVSDELAFGKDSPAFDDRFYFHPMAEVYGRPRSDKECMENQSLTPYIRENQKEPKDFRGTKCSYFSLAYRCESFPDYFGKKNLTGDNLDKWKNIQSLQGLQEKLFPILTSSNKVLEQCEITLLVAMADLTMKNATEEMKTPNLDKNREELLVMEYFSAAGIRKTLELAKLVKPSVQ</sequence>
<organism evidence="1 2">
    <name type="scientific">Bacteriovorax antarcticus</name>
    <dbReference type="NCBI Taxonomy" id="3088717"/>
    <lineage>
        <taxon>Bacteria</taxon>
        <taxon>Pseudomonadati</taxon>
        <taxon>Bdellovibrionota</taxon>
        <taxon>Bacteriovoracia</taxon>
        <taxon>Bacteriovoracales</taxon>
        <taxon>Bacteriovoracaceae</taxon>
        <taxon>Bacteriovorax</taxon>
    </lineage>
</organism>
<name>A0ABU5VT12_9BACT</name>
<evidence type="ECO:0000313" key="2">
    <source>
        <dbReference type="Proteomes" id="UP001302274"/>
    </source>
</evidence>
<dbReference type="Proteomes" id="UP001302274">
    <property type="component" value="Unassembled WGS sequence"/>
</dbReference>
<dbReference type="RefSeq" id="WP_323575863.1">
    <property type="nucleotide sequence ID" value="NZ_JAYGJQ010000001.1"/>
</dbReference>
<evidence type="ECO:0000313" key="1">
    <source>
        <dbReference type="EMBL" id="MEA9356184.1"/>
    </source>
</evidence>
<reference evidence="1 2" key="1">
    <citation type="submission" date="2023-11" db="EMBL/GenBank/DDBJ databases">
        <title>A Novel Polar Bacteriovorax (B. antarcticus) Isolated from the Biocrust in Antarctica.</title>
        <authorList>
            <person name="Mun W."/>
            <person name="Choi S.Y."/>
            <person name="Mitchell R.J."/>
        </authorList>
    </citation>
    <scope>NUCLEOTIDE SEQUENCE [LARGE SCALE GENOMIC DNA]</scope>
    <source>
        <strain evidence="1 2">PP10</strain>
    </source>
</reference>
<protein>
    <submittedName>
        <fullName evidence="1">Uncharacterized protein</fullName>
    </submittedName>
</protein>
<gene>
    <name evidence="1" type="ORF">SHI21_08225</name>
</gene>